<dbReference type="SUPFAM" id="SSF46894">
    <property type="entry name" value="C-terminal effector domain of the bipartite response regulators"/>
    <property type="match status" value="1"/>
</dbReference>
<comment type="caution">
    <text evidence="8">The sequence shown here is derived from an EMBL/GenBank/DDBJ whole genome shotgun (WGS) entry which is preliminary data.</text>
</comment>
<evidence type="ECO:0000313" key="8">
    <source>
        <dbReference type="EMBL" id="PEG51792.1"/>
    </source>
</evidence>
<dbReference type="InterPro" id="IPR001867">
    <property type="entry name" value="OmpR/PhoB-type_DNA-bd"/>
</dbReference>
<dbReference type="InterPro" id="IPR036388">
    <property type="entry name" value="WH-like_DNA-bd_sf"/>
</dbReference>
<dbReference type="AlphaFoldDB" id="A0A1Q4H7P0"/>
<dbReference type="STRING" id="1801.BRW64_22210"/>
<gene>
    <name evidence="8" type="ORF">CRI78_24980</name>
</gene>
<dbReference type="Proteomes" id="UP000220340">
    <property type="component" value="Unassembled WGS sequence"/>
</dbReference>
<dbReference type="Pfam" id="PF03704">
    <property type="entry name" value="BTAD"/>
    <property type="match status" value="1"/>
</dbReference>
<dbReference type="SMART" id="SM00862">
    <property type="entry name" value="Trans_reg_C"/>
    <property type="match status" value="1"/>
</dbReference>
<evidence type="ECO:0000256" key="1">
    <source>
        <dbReference type="ARBA" id="ARBA00005820"/>
    </source>
</evidence>
<name>A0A1Q4H7P0_9MYCO</name>
<keyword evidence="4" id="KW-0804">Transcription</keyword>
<feature type="DNA-binding region" description="OmpR/PhoB-type" evidence="5">
    <location>
        <begin position="1"/>
        <end position="104"/>
    </location>
</feature>
<proteinExistence type="inferred from homology"/>
<dbReference type="SUPFAM" id="SSF52540">
    <property type="entry name" value="P-loop containing nucleoside triphosphate hydrolases"/>
    <property type="match status" value="1"/>
</dbReference>
<organism evidence="8 9">
    <name type="scientific">Mycolicibacterium diernhoferi</name>
    <dbReference type="NCBI Taxonomy" id="1801"/>
    <lineage>
        <taxon>Bacteria</taxon>
        <taxon>Bacillati</taxon>
        <taxon>Actinomycetota</taxon>
        <taxon>Actinomycetes</taxon>
        <taxon>Mycobacteriales</taxon>
        <taxon>Mycobacteriaceae</taxon>
        <taxon>Mycolicibacterium</taxon>
    </lineage>
</organism>
<evidence type="ECO:0000256" key="4">
    <source>
        <dbReference type="ARBA" id="ARBA00023163"/>
    </source>
</evidence>
<evidence type="ECO:0000256" key="2">
    <source>
        <dbReference type="ARBA" id="ARBA00023015"/>
    </source>
</evidence>
<reference evidence="8 9" key="1">
    <citation type="submission" date="2017-10" db="EMBL/GenBank/DDBJ databases">
        <title>The new phylogeny of genus Mycobacterium.</title>
        <authorList>
            <person name="Tortoli E."/>
            <person name="Trovato A."/>
            <person name="Cirillo D.M."/>
        </authorList>
    </citation>
    <scope>NUCLEOTIDE SEQUENCE [LARGE SCALE GENOMIC DNA]</scope>
    <source>
        <strain evidence="8 9">IP141170001</strain>
    </source>
</reference>
<dbReference type="InterPro" id="IPR041664">
    <property type="entry name" value="AAA_16"/>
</dbReference>
<dbReference type="Gene3D" id="1.25.40.10">
    <property type="entry name" value="Tetratricopeptide repeat domain"/>
    <property type="match status" value="1"/>
</dbReference>
<dbReference type="GO" id="GO:0006355">
    <property type="term" value="P:regulation of DNA-templated transcription"/>
    <property type="evidence" value="ECO:0007669"/>
    <property type="project" value="InterPro"/>
</dbReference>
<protein>
    <submittedName>
        <fullName evidence="8">Transcriptional regulator</fullName>
    </submittedName>
</protein>
<dbReference type="Pfam" id="PF00486">
    <property type="entry name" value="Trans_reg_C"/>
    <property type="match status" value="1"/>
</dbReference>
<evidence type="ECO:0000256" key="3">
    <source>
        <dbReference type="ARBA" id="ARBA00023125"/>
    </source>
</evidence>
<comment type="similarity">
    <text evidence="1">Belongs to the AfsR/DnrI/RedD regulatory family.</text>
</comment>
<dbReference type="InterPro" id="IPR005158">
    <property type="entry name" value="BTAD"/>
</dbReference>
<evidence type="ECO:0000256" key="6">
    <source>
        <dbReference type="SAM" id="MobiDB-lite"/>
    </source>
</evidence>
<evidence type="ECO:0000256" key="5">
    <source>
        <dbReference type="PROSITE-ProRule" id="PRU01091"/>
    </source>
</evidence>
<sequence length="1100" mass="115896">MAHDQPAVRISVLGPVRAWVNGQPVDLAGPKQRSVLVRLVLAHGDVVSVDRLIEDLWAGEPPPKALAALQAYISHLRRVLEPGRARRAAATVIVSAAPGYCLRLPEDAVDIWSLEARIAAAEQRTDTHARAAMLEEVVADWSGDPYVEVRDALWAAPEVARLTELQLSVLEAHAAAQSALGRHAVVARVLEAPVRDHPDRETAACLLAVARYRLGHQAAALEVLRRTSDYLVDELGLEPGRALRNLERDILRQADHLDPIAAAPTPTAAPLEAPHPAPDNATRGRADELAAIEAAAGSALRGGLRVVWIGGEAGAGKTTVVETAAARLRDSGWTVAAGRSPEVDGAPPGWAWTEVLAPFTGRIGRTPHAEALAPLLHDGRSSGPQTADGTVFWIAHALAEVLGQAAAEAPLLILLDDLHRTDGLTLELLRLTADRLGDGRMLVIGTYRPSESGAELGQARAALANHTAAHLLLTGLDDAALTALATDCGLPAVTRETLRLFRERTGGNPLFVRELARLMVAEGIDAAHGGVPAGVGDVLRRRLARLPPQTATALRQAAVLGREVDITLLGELGRTDDEELLDALEPAVLAGLLDEPVPGRIRFAHNLIRDTLYGDTSVLRRSRLHAAALDLLRRPGRGADSASLAYHAVAAATADTATEAAGFAMAAARDADAVGAPVEAARQYRAAVRMFGLAGAEHAATVPARCGLIAALARAGDALASREELHDTLIAVGEHDELAVRALTASDSPLVWRVRAGDHIDPVIVDPLRRALGRDQTPHTRARLLMTLFTETEGAEHGTALAASVEALELSRTLHAQDPVAHQRLLCAALNVRAFACLGPDHAEQREAIVAELLSVAEAYDAIDYQAVAHWFAFLDAAGRSDLAGAVRHVDAAVARAGTGQIGFLLGVLDGFAAQLTVLAGRTDEGERRYLEVAAKLAEYGVANGALVGLIGRISANLVRGSLAPMADELVAVHHQVSRTIAEGAALALYQAGRPAQAQQIWAQRIPVERSYYFVATATLRAHAAVALGDLATATATAAELLPYSGRMAGLDNGTLLTGPVDAALAAVAEATGDTEAAARYRRAAAELTERLSRAAQTLI</sequence>
<dbReference type="EMBL" id="PDCR01000043">
    <property type="protein sequence ID" value="PEG51792.1"/>
    <property type="molecule type" value="Genomic_DNA"/>
</dbReference>
<dbReference type="Pfam" id="PF13191">
    <property type="entry name" value="AAA_16"/>
    <property type="match status" value="1"/>
</dbReference>
<dbReference type="InterPro" id="IPR011990">
    <property type="entry name" value="TPR-like_helical_dom_sf"/>
</dbReference>
<dbReference type="InterPro" id="IPR051677">
    <property type="entry name" value="AfsR-DnrI-RedD_regulator"/>
</dbReference>
<feature type="domain" description="OmpR/PhoB-type" evidence="7">
    <location>
        <begin position="1"/>
        <end position="104"/>
    </location>
</feature>
<feature type="compositionally biased region" description="Low complexity" evidence="6">
    <location>
        <begin position="262"/>
        <end position="274"/>
    </location>
</feature>
<dbReference type="SUPFAM" id="SSF48452">
    <property type="entry name" value="TPR-like"/>
    <property type="match status" value="1"/>
</dbReference>
<dbReference type="OrthoDB" id="134712at2"/>
<accession>A0A1Q4H7P0</accession>
<keyword evidence="2" id="KW-0805">Transcription regulation</keyword>
<feature type="region of interest" description="Disordered" evidence="6">
    <location>
        <begin position="262"/>
        <end position="282"/>
    </location>
</feature>
<dbReference type="PROSITE" id="PS51755">
    <property type="entry name" value="OMPR_PHOB"/>
    <property type="match status" value="1"/>
</dbReference>
<dbReference type="SMART" id="SM01043">
    <property type="entry name" value="BTAD"/>
    <property type="match status" value="1"/>
</dbReference>
<keyword evidence="9" id="KW-1185">Reference proteome</keyword>
<evidence type="ECO:0000259" key="7">
    <source>
        <dbReference type="PROSITE" id="PS51755"/>
    </source>
</evidence>
<dbReference type="GO" id="GO:0000160">
    <property type="term" value="P:phosphorelay signal transduction system"/>
    <property type="evidence" value="ECO:0007669"/>
    <property type="project" value="InterPro"/>
</dbReference>
<dbReference type="PANTHER" id="PTHR35807:SF1">
    <property type="entry name" value="TRANSCRIPTIONAL REGULATOR REDD"/>
    <property type="match status" value="1"/>
</dbReference>
<keyword evidence="3 5" id="KW-0238">DNA-binding</keyword>
<dbReference type="InterPro" id="IPR027417">
    <property type="entry name" value="P-loop_NTPase"/>
</dbReference>
<dbReference type="InterPro" id="IPR016032">
    <property type="entry name" value="Sig_transdc_resp-reg_C-effctor"/>
</dbReference>
<dbReference type="CDD" id="cd15831">
    <property type="entry name" value="BTAD"/>
    <property type="match status" value="1"/>
</dbReference>
<dbReference type="Gene3D" id="1.10.10.10">
    <property type="entry name" value="Winged helix-like DNA-binding domain superfamily/Winged helix DNA-binding domain"/>
    <property type="match status" value="1"/>
</dbReference>
<dbReference type="GO" id="GO:0003677">
    <property type="term" value="F:DNA binding"/>
    <property type="evidence" value="ECO:0007669"/>
    <property type="project" value="UniProtKB-UniRule"/>
</dbReference>
<evidence type="ECO:0000313" key="9">
    <source>
        <dbReference type="Proteomes" id="UP000220340"/>
    </source>
</evidence>
<dbReference type="PANTHER" id="PTHR35807">
    <property type="entry name" value="TRANSCRIPTIONAL REGULATOR REDD-RELATED"/>
    <property type="match status" value="1"/>
</dbReference>